<dbReference type="CDD" id="cd07818">
    <property type="entry name" value="SRPBCC_1"/>
    <property type="match status" value="1"/>
</dbReference>
<reference evidence="2" key="1">
    <citation type="submission" date="2022-10" db="EMBL/GenBank/DDBJ databases">
        <title>Comparative genomics and taxonomic characterization of three novel marine species of genus Reichenbachiella exhibiting antioxidant and polysaccharide degradation activities.</title>
        <authorList>
            <person name="Muhammad N."/>
            <person name="Lee Y.-J."/>
            <person name="Ko J."/>
            <person name="Kim S.-G."/>
        </authorList>
    </citation>
    <scope>NUCLEOTIDE SEQUENCE</scope>
    <source>
        <strain evidence="2">Wsw4-B4</strain>
    </source>
</reference>
<dbReference type="Gene3D" id="3.20.80.10">
    <property type="entry name" value="Regulatory factor, effector binding domain"/>
    <property type="match status" value="1"/>
</dbReference>
<name>A0ABY6CZV9_9BACT</name>
<dbReference type="Pfam" id="PF10604">
    <property type="entry name" value="Polyketide_cyc2"/>
    <property type="match status" value="1"/>
</dbReference>
<dbReference type="InterPro" id="IPR019587">
    <property type="entry name" value="Polyketide_cyclase/dehydratase"/>
</dbReference>
<dbReference type="InterPro" id="IPR023393">
    <property type="entry name" value="START-like_dom_sf"/>
</dbReference>
<feature type="domain" description="AraC effector-binding" evidence="1">
    <location>
        <begin position="183"/>
        <end position="338"/>
    </location>
</feature>
<dbReference type="Proteomes" id="UP001062165">
    <property type="component" value="Chromosome"/>
</dbReference>
<dbReference type="InterPro" id="IPR011256">
    <property type="entry name" value="Reg_factor_effector_dom_sf"/>
</dbReference>
<evidence type="ECO:0000313" key="2">
    <source>
        <dbReference type="EMBL" id="UXX79457.1"/>
    </source>
</evidence>
<proteinExistence type="predicted"/>
<gene>
    <name evidence="2" type="ORF">N7E81_19085</name>
</gene>
<accession>A0ABY6CZV9</accession>
<dbReference type="InterPro" id="IPR029442">
    <property type="entry name" value="GyrI-like"/>
</dbReference>
<dbReference type="InterPro" id="IPR010499">
    <property type="entry name" value="AraC_E-bd"/>
</dbReference>
<dbReference type="SUPFAM" id="SSF55136">
    <property type="entry name" value="Probable bacterial effector-binding domain"/>
    <property type="match status" value="1"/>
</dbReference>
<dbReference type="SMART" id="SM00871">
    <property type="entry name" value="AraC_E_bind"/>
    <property type="match status" value="1"/>
</dbReference>
<dbReference type="RefSeq" id="WP_263051195.1">
    <property type="nucleotide sequence ID" value="NZ_CP106735.1"/>
</dbReference>
<dbReference type="EMBL" id="CP106735">
    <property type="protein sequence ID" value="UXX79457.1"/>
    <property type="molecule type" value="Genomic_DNA"/>
</dbReference>
<dbReference type="SUPFAM" id="SSF55961">
    <property type="entry name" value="Bet v1-like"/>
    <property type="match status" value="1"/>
</dbReference>
<sequence>MKILKKVLLVLVILIALIAVIGLMLPREARVERTTTINASPASIYEEVNNLERANSWSPWFQIDPEGTVYTFTGPSSGVGNKMEWNSDHPDVKQGSQEIIEAIPNQKTRSVMYFSEGGDEPAYAEIILQEEANGTLVTWTFEADMGGNPINRIFGMMMDTFIGPYYEKGLASLKTRAESKPVFSIEIIKMDTEPINYLAIRETFDATKPEDIGPRMEEIYTQLIGFINKNGVMGMGQPMSVYLNYNETGYEADIAIPVADASGVTDETILIGQTTGGKAVRGVHMGDYHKLDDTHKQLQAYIQFNNLEANGEGYEVYVTDPTLADTAQWRTDVYYPIK</sequence>
<protein>
    <submittedName>
        <fullName evidence="2">SRPBCC family protein</fullName>
    </submittedName>
</protein>
<keyword evidence="3" id="KW-1185">Reference proteome</keyword>
<organism evidence="2 3">
    <name type="scientific">Reichenbachiella carrageenanivorans</name>
    <dbReference type="NCBI Taxonomy" id="2979869"/>
    <lineage>
        <taxon>Bacteria</taxon>
        <taxon>Pseudomonadati</taxon>
        <taxon>Bacteroidota</taxon>
        <taxon>Cytophagia</taxon>
        <taxon>Cytophagales</taxon>
        <taxon>Reichenbachiellaceae</taxon>
        <taxon>Reichenbachiella</taxon>
    </lineage>
</organism>
<dbReference type="Pfam" id="PF06445">
    <property type="entry name" value="GyrI-like"/>
    <property type="match status" value="1"/>
</dbReference>
<evidence type="ECO:0000259" key="1">
    <source>
        <dbReference type="SMART" id="SM00871"/>
    </source>
</evidence>
<evidence type="ECO:0000313" key="3">
    <source>
        <dbReference type="Proteomes" id="UP001062165"/>
    </source>
</evidence>
<dbReference type="Gene3D" id="3.30.530.20">
    <property type="match status" value="1"/>
</dbReference>